<protein>
    <submittedName>
        <fullName evidence="1">Uncharacterized protein</fullName>
    </submittedName>
</protein>
<keyword evidence="2" id="KW-1185">Reference proteome</keyword>
<comment type="caution">
    <text evidence="1">The sequence shown here is derived from an EMBL/GenBank/DDBJ whole genome shotgun (WGS) entry which is preliminary data.</text>
</comment>
<dbReference type="Proteomes" id="UP000189940">
    <property type="component" value="Unassembled WGS sequence"/>
</dbReference>
<name>A0A1V4HTN2_NITVU</name>
<evidence type="ECO:0000313" key="1">
    <source>
        <dbReference type="EMBL" id="OPH81348.1"/>
    </source>
</evidence>
<dbReference type="EMBL" id="MWPQ01000069">
    <property type="protein sequence ID" value="OPH81348.1"/>
    <property type="molecule type" value="Genomic_DNA"/>
</dbReference>
<dbReference type="STRING" id="29421.B2M20_17825"/>
<accession>A0A1V4HTN2</accession>
<dbReference type="AlphaFoldDB" id="A0A1V4HTN2"/>
<gene>
    <name evidence="1" type="ORF">B2M20_17825</name>
</gene>
<sequence length="151" mass="17298">MTVAFGPGGLQDGRQRDAHAKRRVHVFVKIPLVEDRMIVRILLLACSLLLASELPAASQQPKDDPWNPQHIDALPPDIRNYIAVICKGPAKAQHDFATYSPTERRWRINLEYLQCDGLRDFRRGHQCLDVDFIQVGSRFRLASKQYRECGF</sequence>
<proteinExistence type="predicted"/>
<reference evidence="1 2" key="1">
    <citation type="submission" date="2017-02" db="EMBL/GenBank/DDBJ databases">
        <title>Genome sequence of the nitrite-oxidizing bacterium Nitrobacter vulgaris strain Ab1.</title>
        <authorList>
            <person name="Mellbye B.L."/>
            <person name="Davis E.W."/>
            <person name="Spieck E."/>
            <person name="Chang J.H."/>
            <person name="Bottomley P.J."/>
            <person name="Sayavedra-Soto L.A."/>
        </authorList>
    </citation>
    <scope>NUCLEOTIDE SEQUENCE [LARGE SCALE GENOMIC DNA]</scope>
    <source>
        <strain evidence="1 2">Ab1</strain>
    </source>
</reference>
<evidence type="ECO:0000313" key="2">
    <source>
        <dbReference type="Proteomes" id="UP000189940"/>
    </source>
</evidence>
<organism evidence="1 2">
    <name type="scientific">Nitrobacter vulgaris</name>
    <dbReference type="NCBI Taxonomy" id="29421"/>
    <lineage>
        <taxon>Bacteria</taxon>
        <taxon>Pseudomonadati</taxon>
        <taxon>Pseudomonadota</taxon>
        <taxon>Alphaproteobacteria</taxon>
        <taxon>Hyphomicrobiales</taxon>
        <taxon>Nitrobacteraceae</taxon>
        <taxon>Nitrobacter</taxon>
    </lineage>
</organism>